<keyword evidence="4 6" id="KW-0378">Hydrolase</keyword>
<organism evidence="8 9">
    <name type="scientific">Lacticaseibacillus jixianensis</name>
    <dbReference type="NCBI Taxonomy" id="2486012"/>
    <lineage>
        <taxon>Bacteria</taxon>
        <taxon>Bacillati</taxon>
        <taxon>Bacillota</taxon>
        <taxon>Bacilli</taxon>
        <taxon>Lactobacillales</taxon>
        <taxon>Lactobacillaceae</taxon>
        <taxon>Lacticaseibacillus</taxon>
    </lineage>
</organism>
<evidence type="ECO:0000256" key="2">
    <source>
        <dbReference type="ARBA" id="ARBA00022670"/>
    </source>
</evidence>
<dbReference type="InterPro" id="IPR001254">
    <property type="entry name" value="Trypsin_dom"/>
</dbReference>
<gene>
    <name evidence="8" type="ORF">ACFQ3L_11125</name>
</gene>
<dbReference type="Pfam" id="PF00089">
    <property type="entry name" value="Trypsin"/>
    <property type="match status" value="1"/>
</dbReference>
<dbReference type="PRINTS" id="PR00839">
    <property type="entry name" value="V8PROTEASE"/>
</dbReference>
<dbReference type="Gene3D" id="2.40.10.10">
    <property type="entry name" value="Trypsin-like serine proteases"/>
    <property type="match status" value="2"/>
</dbReference>
<feature type="domain" description="Peptidase S1" evidence="7">
    <location>
        <begin position="101"/>
        <end position="260"/>
    </location>
</feature>
<feature type="signal peptide" evidence="6">
    <location>
        <begin position="1"/>
        <end position="34"/>
    </location>
</feature>
<dbReference type="Proteomes" id="UP001597249">
    <property type="component" value="Unassembled WGS sequence"/>
</dbReference>
<dbReference type="EC" id="3.4.21.-" evidence="6"/>
<dbReference type="InterPro" id="IPR009003">
    <property type="entry name" value="Peptidase_S1_PA"/>
</dbReference>
<keyword evidence="9" id="KW-1185">Reference proteome</keyword>
<keyword evidence="3 6" id="KW-0732">Signal</keyword>
<dbReference type="InterPro" id="IPR008256">
    <property type="entry name" value="Peptidase_S1B"/>
</dbReference>
<feature type="chain" id="PRO_5045000041" description="Serine protease" evidence="6">
    <location>
        <begin position="35"/>
        <end position="426"/>
    </location>
</feature>
<comment type="caution">
    <text evidence="8">The sequence shown here is derived from an EMBL/GenBank/DDBJ whole genome shotgun (WGS) entry which is preliminary data.</text>
</comment>
<dbReference type="RefSeq" id="WP_125585215.1">
    <property type="nucleotide sequence ID" value="NZ_JBHTMO010000040.1"/>
</dbReference>
<protein>
    <recommendedName>
        <fullName evidence="6">Serine protease</fullName>
        <ecNumber evidence="6">3.4.21.-</ecNumber>
    </recommendedName>
</protein>
<sequence length="426" mass="45718">MGELNINTKRLTRLSVIAALLLGFGMTSAVHVQAADSTAASSAAPVAQLPQPVVTSPTRTPQAILGTDSRVRIPGTTGWPYRTIVFIRAYFPKLARGLYVQGTGTLIAADTVVTAAHVIYDARYGGYASRVEAVPAYSRGTSPYGTARASRLFTAPGYTAHPSSSTDVGAFKLSSPIGKKTGWMSLGRGAAVGQRLTLSGYSADKNGALATMAGPVAKVSGSVGLYGMDSAAGASGSPVYDSSNHIRIVHSFGSASYNGGAIMTPERSNMIMGWRNSWTQLQSMHRLVYVTANNSLNYRNTVFAVSGKNRTNTVYQVRKSYLGWNGATYYTVYNARGQYLGYSNVGNFRSVTTTNVTRYMTVRSRTAARYSNLYLSGTKGTTAAYNNRRVYVTTRNVNGTRNRAYYSIYTKKGGSWLGYVSTAAVR</sequence>
<evidence type="ECO:0000256" key="6">
    <source>
        <dbReference type="RuleBase" id="RU004296"/>
    </source>
</evidence>
<evidence type="ECO:0000256" key="4">
    <source>
        <dbReference type="ARBA" id="ARBA00022801"/>
    </source>
</evidence>
<dbReference type="EMBL" id="JBHTMO010000040">
    <property type="protein sequence ID" value="MFD1394119.1"/>
    <property type="molecule type" value="Genomic_DNA"/>
</dbReference>
<dbReference type="PANTHER" id="PTHR15462:SF8">
    <property type="entry name" value="SERINE PROTEASE"/>
    <property type="match status" value="1"/>
</dbReference>
<evidence type="ECO:0000256" key="1">
    <source>
        <dbReference type="ARBA" id="ARBA00008764"/>
    </source>
</evidence>
<dbReference type="PANTHER" id="PTHR15462">
    <property type="entry name" value="SERINE PROTEASE"/>
    <property type="match status" value="1"/>
</dbReference>
<reference evidence="9" key="1">
    <citation type="journal article" date="2019" name="Int. J. Syst. Evol. Microbiol.">
        <title>The Global Catalogue of Microorganisms (GCM) 10K type strain sequencing project: providing services to taxonomists for standard genome sequencing and annotation.</title>
        <authorList>
            <consortium name="The Broad Institute Genomics Platform"/>
            <consortium name="The Broad Institute Genome Sequencing Center for Infectious Disease"/>
            <person name="Wu L."/>
            <person name="Ma J."/>
        </authorList>
    </citation>
    <scope>NUCLEOTIDE SEQUENCE [LARGE SCALE GENOMIC DNA]</scope>
    <source>
        <strain evidence="9">CCM 8911</strain>
    </source>
</reference>
<dbReference type="InterPro" id="IPR043504">
    <property type="entry name" value="Peptidase_S1_PA_chymotrypsin"/>
</dbReference>
<comment type="similarity">
    <text evidence="1 6">Belongs to the peptidase S1B family.</text>
</comment>
<evidence type="ECO:0000256" key="3">
    <source>
        <dbReference type="ARBA" id="ARBA00022729"/>
    </source>
</evidence>
<evidence type="ECO:0000313" key="8">
    <source>
        <dbReference type="EMBL" id="MFD1394119.1"/>
    </source>
</evidence>
<dbReference type="InterPro" id="IPR050966">
    <property type="entry name" value="Glutamyl_endopeptidase"/>
</dbReference>
<dbReference type="GO" id="GO:0016787">
    <property type="term" value="F:hydrolase activity"/>
    <property type="evidence" value="ECO:0007669"/>
    <property type="project" value="UniProtKB-KW"/>
</dbReference>
<name>A0ABW4BBC5_9LACO</name>
<evidence type="ECO:0000259" key="7">
    <source>
        <dbReference type="Pfam" id="PF00089"/>
    </source>
</evidence>
<dbReference type="SUPFAM" id="SSF50494">
    <property type="entry name" value="Trypsin-like serine proteases"/>
    <property type="match status" value="1"/>
</dbReference>
<accession>A0ABW4BBC5</accession>
<keyword evidence="5 6" id="KW-0720">Serine protease</keyword>
<evidence type="ECO:0000313" key="9">
    <source>
        <dbReference type="Proteomes" id="UP001597249"/>
    </source>
</evidence>
<evidence type="ECO:0000256" key="5">
    <source>
        <dbReference type="ARBA" id="ARBA00022825"/>
    </source>
</evidence>
<keyword evidence="2 6" id="KW-0645">Protease</keyword>
<proteinExistence type="inferred from homology"/>